<dbReference type="SUPFAM" id="SSF69349">
    <property type="entry name" value="Phage fibre proteins"/>
    <property type="match status" value="1"/>
</dbReference>
<gene>
    <name evidence="4" type="ORF">A3F55_02305</name>
</gene>
<keyword evidence="1" id="KW-1133">Transmembrane helix</keyword>
<dbReference type="EMBL" id="MEWW01000005">
    <property type="protein sequence ID" value="OGC85073.1"/>
    <property type="molecule type" value="Genomic_DNA"/>
</dbReference>
<feature type="chain" id="PRO_5009515485" description="Ig-like domain-containing protein" evidence="2">
    <location>
        <begin position="27"/>
        <end position="433"/>
    </location>
</feature>
<feature type="domain" description="Ig-like" evidence="3">
    <location>
        <begin position="227"/>
        <end position="317"/>
    </location>
</feature>
<name>A0A1F4XVG0_9BACT</name>
<reference evidence="4 5" key="1">
    <citation type="journal article" date="2016" name="Nat. Commun.">
        <title>Thousands of microbial genomes shed light on interconnected biogeochemical processes in an aquifer system.</title>
        <authorList>
            <person name="Anantharaman K."/>
            <person name="Brown C.T."/>
            <person name="Hug L.A."/>
            <person name="Sharon I."/>
            <person name="Castelle C.J."/>
            <person name="Probst A.J."/>
            <person name="Thomas B.C."/>
            <person name="Singh A."/>
            <person name="Wilkins M.J."/>
            <person name="Karaoz U."/>
            <person name="Brodie E.L."/>
            <person name="Williams K.H."/>
            <person name="Hubbard S.S."/>
            <person name="Banfield J.F."/>
        </authorList>
    </citation>
    <scope>NUCLEOTIDE SEQUENCE [LARGE SCALE GENOMIC DNA]</scope>
</reference>
<evidence type="ECO:0000259" key="3">
    <source>
        <dbReference type="PROSITE" id="PS50835"/>
    </source>
</evidence>
<organism evidence="4 5">
    <name type="scientific">Candidatus Adlerbacteria bacterium RIFCSPHIGHO2_12_FULL_53_18</name>
    <dbReference type="NCBI Taxonomy" id="1797242"/>
    <lineage>
        <taxon>Bacteria</taxon>
        <taxon>Candidatus Adleribacteriota</taxon>
    </lineage>
</organism>
<proteinExistence type="predicted"/>
<feature type="transmembrane region" description="Helical" evidence="1">
    <location>
        <begin position="351"/>
        <end position="370"/>
    </location>
</feature>
<keyword evidence="1" id="KW-0812">Transmembrane</keyword>
<evidence type="ECO:0000256" key="1">
    <source>
        <dbReference type="SAM" id="Phobius"/>
    </source>
</evidence>
<feature type="signal peptide" evidence="2">
    <location>
        <begin position="1"/>
        <end position="26"/>
    </location>
</feature>
<dbReference type="AlphaFoldDB" id="A0A1F4XVG0"/>
<sequence length="433" mass="48830">MTIGRKSGAALAVLMFVALPLASAQAADWGTYYPEYDSTFYPEYDSTFYPEYDSTFYPEYDSTFYPEYDSTFYPEYDSTFYPEYDSTYYPEYDSTFYPEYDSTYYPEYDVTYYPEYDFDYNNYSNSSAYASAYASSYSNSYTFNYDNDRDRGCKKNCNPPKPKPKPVCSLDISPSRVDFGDDATIFWTSENATSATLTSFGSVSTGGSRDIENIKFDKTYTLTVSGPGGTATCSDSVEVDEEEEDDLECKLKVSDSSIRRGDSVRVTWSSDGADYGRISPEIGRVDEEGSESIRLYEDTTFKGTFYNDHDEVTCRVSVDVDHDVYIPPQTPYVTLSAVPYTGFELGPVGTAIYWSLLVLWCLIAAYLIAVKKAHVSLARRLNNFLFGSSEVVVTPAPTVVAQAQAPAHKARPQHFDMTDEFVLSQLNRGRHAH</sequence>
<dbReference type="PROSITE" id="PS50835">
    <property type="entry name" value="IG_LIKE"/>
    <property type="match status" value="1"/>
</dbReference>
<dbReference type="InterPro" id="IPR007110">
    <property type="entry name" value="Ig-like_dom"/>
</dbReference>
<evidence type="ECO:0000313" key="5">
    <source>
        <dbReference type="Proteomes" id="UP000178091"/>
    </source>
</evidence>
<evidence type="ECO:0000313" key="4">
    <source>
        <dbReference type="EMBL" id="OGC85073.1"/>
    </source>
</evidence>
<comment type="caution">
    <text evidence="4">The sequence shown here is derived from an EMBL/GenBank/DDBJ whole genome shotgun (WGS) entry which is preliminary data.</text>
</comment>
<protein>
    <recommendedName>
        <fullName evidence="3">Ig-like domain-containing protein</fullName>
    </recommendedName>
</protein>
<evidence type="ECO:0000256" key="2">
    <source>
        <dbReference type="SAM" id="SignalP"/>
    </source>
</evidence>
<dbReference type="Proteomes" id="UP000178091">
    <property type="component" value="Unassembled WGS sequence"/>
</dbReference>
<keyword evidence="1" id="KW-0472">Membrane</keyword>
<accession>A0A1F4XVG0</accession>
<keyword evidence="2" id="KW-0732">Signal</keyword>